<dbReference type="Proteomes" id="UP000753724">
    <property type="component" value="Unassembled WGS sequence"/>
</dbReference>
<protein>
    <submittedName>
        <fullName evidence="2">Gfo/Idh/MocA family oxidoreductase</fullName>
    </submittedName>
</protein>
<evidence type="ECO:0000259" key="1">
    <source>
        <dbReference type="Pfam" id="PF01408"/>
    </source>
</evidence>
<dbReference type="SUPFAM" id="SSF51735">
    <property type="entry name" value="NAD(P)-binding Rossmann-fold domains"/>
    <property type="match status" value="1"/>
</dbReference>
<dbReference type="Pfam" id="PF01408">
    <property type="entry name" value="GFO_IDH_MocA"/>
    <property type="match status" value="1"/>
</dbReference>
<comment type="caution">
    <text evidence="2">The sequence shown here is derived from an EMBL/GenBank/DDBJ whole genome shotgun (WGS) entry which is preliminary data.</text>
</comment>
<evidence type="ECO:0000313" key="2">
    <source>
        <dbReference type="EMBL" id="NBC36965.1"/>
    </source>
</evidence>
<dbReference type="Gene3D" id="3.40.50.720">
    <property type="entry name" value="NAD(P)-binding Rossmann-like Domain"/>
    <property type="match status" value="1"/>
</dbReference>
<organism evidence="2 3">
    <name type="scientific">Novosphingobium ovatum</name>
    <dbReference type="NCBI Taxonomy" id="1908523"/>
    <lineage>
        <taxon>Bacteria</taxon>
        <taxon>Pseudomonadati</taxon>
        <taxon>Pseudomonadota</taxon>
        <taxon>Alphaproteobacteria</taxon>
        <taxon>Sphingomonadales</taxon>
        <taxon>Sphingomonadaceae</taxon>
        <taxon>Novosphingobium</taxon>
    </lineage>
</organism>
<accession>A0ABW9XEK6</accession>
<dbReference type="InterPro" id="IPR050463">
    <property type="entry name" value="Gfo/Idh/MocA_oxidrdct_glycsds"/>
</dbReference>
<name>A0ABW9XEK6_9SPHN</name>
<dbReference type="EMBL" id="JAAAPO010000004">
    <property type="protein sequence ID" value="NBC36965.1"/>
    <property type="molecule type" value="Genomic_DNA"/>
</dbReference>
<dbReference type="InterPro" id="IPR036291">
    <property type="entry name" value="NAD(P)-bd_dom_sf"/>
</dbReference>
<sequence>MGAIRFALIGVGKIARDQHLPAIAGNPDFDLVAAVSHHDPELDVPWFATLDALMASGIAVDAVALCTPPQVRHALAVQALHHGLHVFLEKPPGATLAEVETLRAIADARGRTLFASWHSRYAAGVDLAKAWLAERQIRAVRIVWREDVREWHPGQEWIWQAGGLGVFDPGINALSIATHILPQPFHATQAVLYVPANRDAPIAADVAFTDVSGTQMSMNMDWRETGAPTWDITVETDDGTLRLSVAIGHARLVLPHALHEGPDREYAALYARFARLIADGISDVDVAPLRHVADAFLLGQRRLVEPFVE</sequence>
<gene>
    <name evidence="2" type="ORF">GTZ99_10395</name>
</gene>
<keyword evidence="3" id="KW-1185">Reference proteome</keyword>
<dbReference type="InterPro" id="IPR000683">
    <property type="entry name" value="Gfo/Idh/MocA-like_OxRdtase_N"/>
</dbReference>
<dbReference type="RefSeq" id="WP_161718615.1">
    <property type="nucleotide sequence ID" value="NZ_JAAAPO010000004.1"/>
</dbReference>
<dbReference type="PANTHER" id="PTHR43818">
    <property type="entry name" value="BCDNA.GH03377"/>
    <property type="match status" value="1"/>
</dbReference>
<evidence type="ECO:0000313" key="3">
    <source>
        <dbReference type="Proteomes" id="UP000753724"/>
    </source>
</evidence>
<proteinExistence type="predicted"/>
<dbReference type="Gene3D" id="3.30.360.10">
    <property type="entry name" value="Dihydrodipicolinate Reductase, domain 2"/>
    <property type="match status" value="1"/>
</dbReference>
<feature type="domain" description="Gfo/Idh/MocA-like oxidoreductase N-terminal" evidence="1">
    <location>
        <begin position="4"/>
        <end position="114"/>
    </location>
</feature>
<dbReference type="PANTHER" id="PTHR43818:SF7">
    <property type="entry name" value="DEHYDROGENASE"/>
    <property type="match status" value="1"/>
</dbReference>
<reference evidence="3" key="1">
    <citation type="submission" date="2020-01" db="EMBL/GenBank/DDBJ databases">
        <title>Sphingomonas sp. strain CSW-10.</title>
        <authorList>
            <person name="Chen W.-M."/>
        </authorList>
    </citation>
    <scope>NUCLEOTIDE SEQUENCE [LARGE SCALE GENOMIC DNA]</scope>
    <source>
        <strain evidence="3">FSY-8</strain>
    </source>
</reference>